<dbReference type="PATRIC" id="fig|49338.4.peg.22"/>
<proteinExistence type="predicted"/>
<organism evidence="1">
    <name type="scientific">Desulfitobacterium hafniense</name>
    <name type="common">Desulfitobacterium frappieri</name>
    <dbReference type="NCBI Taxonomy" id="49338"/>
    <lineage>
        <taxon>Bacteria</taxon>
        <taxon>Bacillati</taxon>
        <taxon>Bacillota</taxon>
        <taxon>Clostridia</taxon>
        <taxon>Eubacteriales</taxon>
        <taxon>Desulfitobacteriaceae</taxon>
        <taxon>Desulfitobacterium</taxon>
    </lineage>
</organism>
<sequence length="64" mass="7268">MKFTDMDMLQDYEKDARMAVLAYSLIQTEVIDPKLRLIMSEAHNQAAKAQKDAADLVLSRGDRP</sequence>
<evidence type="ECO:0000313" key="1">
    <source>
        <dbReference type="EMBL" id="CDW99907.1"/>
    </source>
</evidence>
<accession>A0A098AV30</accession>
<protein>
    <submittedName>
        <fullName evidence="1">Uncharacterized protein</fullName>
    </submittedName>
</protein>
<reference evidence="1" key="1">
    <citation type="submission" date="2014-07" db="EMBL/GenBank/DDBJ databases">
        <authorList>
            <person name="Hornung V.Bastian."/>
        </authorList>
    </citation>
    <scope>NUCLEOTIDE SEQUENCE</scope>
    <source>
        <strain evidence="1">PCE-S</strain>
    </source>
</reference>
<gene>
    <name evidence="1" type="ORF">DPCES_0020</name>
</gene>
<dbReference type="AlphaFoldDB" id="A0A098AV30"/>
<dbReference type="RefSeq" id="WP_034130288.1">
    <property type="nucleotide sequence ID" value="NZ_LK996017.1"/>
</dbReference>
<name>A0A098AV30_DESHA</name>
<dbReference type="EMBL" id="LK996017">
    <property type="protein sequence ID" value="CDW99907.1"/>
    <property type="molecule type" value="Genomic_DNA"/>
</dbReference>